<dbReference type="PANTHER" id="PTHR35936:SF17">
    <property type="entry name" value="ARGININE-BINDING EXTRACELLULAR PROTEIN ARTP"/>
    <property type="match status" value="1"/>
</dbReference>
<dbReference type="InterPro" id="IPR001638">
    <property type="entry name" value="Solute-binding_3/MltF_N"/>
</dbReference>
<accession>A0A6G5QFW9</accession>
<evidence type="ECO:0000259" key="2">
    <source>
        <dbReference type="SMART" id="SM00062"/>
    </source>
</evidence>
<dbReference type="Pfam" id="PF00497">
    <property type="entry name" value="SBP_bac_3"/>
    <property type="match status" value="1"/>
</dbReference>
<evidence type="ECO:0000256" key="1">
    <source>
        <dbReference type="ARBA" id="ARBA00022729"/>
    </source>
</evidence>
<dbReference type="Gene3D" id="3.40.190.10">
    <property type="entry name" value="Periplasmic binding protein-like II"/>
    <property type="match status" value="2"/>
</dbReference>
<dbReference type="SMART" id="SM00062">
    <property type="entry name" value="PBPb"/>
    <property type="match status" value="1"/>
</dbReference>
<gene>
    <name evidence="3" type="ORF">CMUC_0773</name>
</gene>
<dbReference type="Proteomes" id="UP000503264">
    <property type="component" value="Chromosome"/>
</dbReference>
<evidence type="ECO:0000313" key="4">
    <source>
        <dbReference type="Proteomes" id="UP000503264"/>
    </source>
</evidence>
<evidence type="ECO:0000313" key="3">
    <source>
        <dbReference type="EMBL" id="QCD44570.1"/>
    </source>
</evidence>
<dbReference type="PANTHER" id="PTHR35936">
    <property type="entry name" value="MEMBRANE-BOUND LYTIC MUREIN TRANSGLYCOSYLASE F"/>
    <property type="match status" value="1"/>
</dbReference>
<keyword evidence="4" id="KW-1185">Reference proteome</keyword>
<dbReference type="EMBL" id="CP012542">
    <property type="protein sequence ID" value="QCD44570.1"/>
    <property type="molecule type" value="Genomic_DNA"/>
</dbReference>
<dbReference type="RefSeq" id="WP_171993652.1">
    <property type="nucleotide sequence ID" value="NZ_CP012542.1"/>
</dbReference>
<dbReference type="AlphaFoldDB" id="A0A6G5QFW9"/>
<organism evidence="3 4">
    <name type="scientific">Campylobacter mucosalis CCUG 21559</name>
    <dbReference type="NCBI Taxonomy" id="1032067"/>
    <lineage>
        <taxon>Bacteria</taxon>
        <taxon>Pseudomonadati</taxon>
        <taxon>Campylobacterota</taxon>
        <taxon>Epsilonproteobacteria</taxon>
        <taxon>Campylobacterales</taxon>
        <taxon>Campylobacteraceae</taxon>
        <taxon>Campylobacter</taxon>
    </lineage>
</organism>
<feature type="domain" description="Solute-binding protein family 3/N-terminal" evidence="2">
    <location>
        <begin position="29"/>
        <end position="244"/>
    </location>
</feature>
<dbReference type="PROSITE" id="PS51257">
    <property type="entry name" value="PROKAR_LIPOPROTEIN"/>
    <property type="match status" value="1"/>
</dbReference>
<sequence length="246" mass="26771">MKKFLALFAVLAFLVGCGSDEKSASAEQVIKLGLSADYPPFEFVDKDNKITGFDVELINEISKRIGFKVELANISFDGLIPALKAGKIDAIMSAMSATEDRKKSVDFTDSYYATENLFIRKKSSDISDKNLAGKNIGAQLGTVQEMAAGEIEGAKVSPYDSPLTAIMALKSGKIDYVIVDSSIGYGFLKQNDDIEEFLKLPDGSEGFSIAFDKDKKTDLIAKINDAIKAIKADGTFEKIAKKYDLQ</sequence>
<protein>
    <submittedName>
        <fullName evidence="3">Amino acid ABC transporter, periplasmic arginine/lysine/histidine-binding protein</fullName>
    </submittedName>
</protein>
<reference evidence="3 4" key="1">
    <citation type="submission" date="2016-07" db="EMBL/GenBank/DDBJ databases">
        <title>Comparative genomics of the Campylobacter concisus group.</title>
        <authorList>
            <person name="Miller W.G."/>
            <person name="Yee E."/>
            <person name="Chapman M.H."/>
            <person name="Huynh S."/>
            <person name="Bono J.L."/>
            <person name="On S.L.W."/>
            <person name="StLeger J."/>
            <person name="Foster G."/>
            <person name="Parker C.T."/>
        </authorList>
    </citation>
    <scope>NUCLEOTIDE SEQUENCE [LARGE SCALE GENOMIC DNA]</scope>
    <source>
        <strain evidence="3 4">CCUG 21559</strain>
    </source>
</reference>
<keyword evidence="1" id="KW-0732">Signal</keyword>
<proteinExistence type="predicted"/>
<name>A0A6G5QFW9_9BACT</name>
<dbReference type="SUPFAM" id="SSF53850">
    <property type="entry name" value="Periplasmic binding protein-like II"/>
    <property type="match status" value="1"/>
</dbReference>
<dbReference type="CDD" id="cd13624">
    <property type="entry name" value="PBP2_Arg_Lys_His"/>
    <property type="match status" value="1"/>
</dbReference>